<dbReference type="Proteomes" id="UP000070063">
    <property type="component" value="Unassembled WGS sequence"/>
</dbReference>
<dbReference type="EMBL" id="CP041722">
    <property type="protein sequence ID" value="QEX38134.1"/>
    <property type="molecule type" value="Genomic_DNA"/>
</dbReference>
<dbReference type="Proteomes" id="UP000325462">
    <property type="component" value="Chromosome"/>
</dbReference>
<evidence type="ECO:0000313" key="5">
    <source>
        <dbReference type="Proteomes" id="UP000325462"/>
    </source>
</evidence>
<dbReference type="AlphaFoldDB" id="A0ABD4EG64"/>
<dbReference type="RefSeq" id="WP_002461105.1">
    <property type="nucleotide sequence ID" value="NZ_CP020735.1"/>
</dbReference>
<reference evidence="3 5" key="2">
    <citation type="submission" date="2019-07" db="EMBL/GenBank/DDBJ databases">
        <title>Comparative genome analysis of staphylococcus lugdunensis shows clonal complex-dependent diversity of the putative virulence factor, ess/type vii locus.</title>
        <authorList>
            <person name="Lebeurre J."/>
            <person name="Dahyot S."/>
            <person name="Diene S."/>
            <person name="Paulay A."/>
            <person name="Aubourg M."/>
            <person name="Argemi X."/>
            <person name="Giard J.-C."/>
            <person name="Tournier I."/>
            <person name="Francois P."/>
            <person name="Pestel-Caron M."/>
        </authorList>
    </citation>
    <scope>NUCLEOTIDE SEQUENCE [LARGE SCALE GENOMIC DNA]</scope>
    <source>
        <strain evidence="3 5">SL13</strain>
    </source>
</reference>
<feature type="transmembrane region" description="Helical" evidence="1">
    <location>
        <begin position="35"/>
        <end position="54"/>
    </location>
</feature>
<protein>
    <submittedName>
        <fullName evidence="2">Uncharacterized protein</fullName>
    </submittedName>
</protein>
<accession>A0ABD4EG64</accession>
<keyword evidence="1" id="KW-0812">Transmembrane</keyword>
<dbReference type="EMBL" id="LRQI01000035">
    <property type="protein sequence ID" value="KXA38947.1"/>
    <property type="molecule type" value="Genomic_DNA"/>
</dbReference>
<reference evidence="2 4" key="1">
    <citation type="submission" date="2016-01" db="EMBL/GenBank/DDBJ databases">
        <authorList>
            <person name="Mitreva M."/>
            <person name="Pepin K.H."/>
            <person name="Mihindukulasuriya K.A."/>
            <person name="Fulton R."/>
            <person name="Fronick C."/>
            <person name="O'Laughlin M."/>
            <person name="Miner T."/>
            <person name="Herter B."/>
            <person name="Rosa B.A."/>
            <person name="Cordes M."/>
            <person name="Tomlinson C."/>
            <person name="Wollam A."/>
            <person name="Palsikar V.B."/>
            <person name="Mardis E.R."/>
            <person name="Wilson R.K."/>
        </authorList>
    </citation>
    <scope>NUCLEOTIDE SEQUENCE [LARGE SCALE GENOMIC DNA]</scope>
    <source>
        <strain evidence="2 4">MJR7738</strain>
    </source>
</reference>
<keyword evidence="5" id="KW-1185">Reference proteome</keyword>
<keyword evidence="1" id="KW-1133">Transmembrane helix</keyword>
<organism evidence="2 4">
    <name type="scientific">Staphylococcus lugdunensis</name>
    <dbReference type="NCBI Taxonomy" id="28035"/>
    <lineage>
        <taxon>Bacteria</taxon>
        <taxon>Bacillati</taxon>
        <taxon>Bacillota</taxon>
        <taxon>Bacilli</taxon>
        <taxon>Bacillales</taxon>
        <taxon>Staphylococcaceae</taxon>
        <taxon>Staphylococcus</taxon>
    </lineage>
</organism>
<evidence type="ECO:0000313" key="2">
    <source>
        <dbReference type="EMBL" id="KXA38947.1"/>
    </source>
</evidence>
<sequence>MAKYFTSKKVILYLLILIILQPIAFNVLNLDESKLLGIIGHVIIILIGIALIYLHAKYNKDRSNN</sequence>
<name>A0ABD4EG64_STALU</name>
<evidence type="ECO:0000256" key="1">
    <source>
        <dbReference type="SAM" id="Phobius"/>
    </source>
</evidence>
<keyword evidence="1" id="KW-0472">Membrane</keyword>
<evidence type="ECO:0000313" key="3">
    <source>
        <dbReference type="EMBL" id="QEX38134.1"/>
    </source>
</evidence>
<gene>
    <name evidence="3" type="ORF">FO454_04015</name>
    <name evidence="2" type="ORF">HMPREF3225_00978</name>
</gene>
<proteinExistence type="predicted"/>
<evidence type="ECO:0000313" key="4">
    <source>
        <dbReference type="Proteomes" id="UP000070063"/>
    </source>
</evidence>
<feature type="transmembrane region" description="Helical" evidence="1">
    <location>
        <begin position="12"/>
        <end position="29"/>
    </location>
</feature>